<name>A0A2S2NND3_SCHGA</name>
<evidence type="ECO:0000313" key="2">
    <source>
        <dbReference type="EMBL" id="MBY18637.1"/>
    </source>
</evidence>
<dbReference type="AlphaFoldDB" id="A0A2S2NND3"/>
<sequence length="890" mass="105157">MKYFESFVFICFFYVISKSLTNSTQSTELLNTINSIISNNNNWNTVIRQTNILIDGNPKTIISYLSENLNYDDRTSVIQLNESNVLEVLNLVYTAFKCEYASLVRDLLNIFFEYISLCESHFGVKSINTSSTTTEHNNCSYKTIITKFIDFKQNIVKMIFNLFNFMDLSQHLKLSDQTFLKSLLTINLFLCYHQQIDIDKSTTNNHYDILPTNAADMNDTYQDDHRIDRIIILKKVVVQMKNLVDHFRCKNCFVGYDYFNDSLENNNIKTSITTYHDHNTIIYDNYLNSLTSKMNNYNDISLHNDLYNVEMYDPQYLLVEKVFEIDHYFKQTMWKLYEDTRKSYDIKDISDYQNILVESFNIILYRKSEHIINMKLDIVEKKQLLNELLSSYNDNINKMIPSKLLSNSCRFLIKNMISLMTLSDSDKMYLSEEAKLLELLNDAVPTQSKDFKDHFNNLSIADLIKNISESTHFKSFRQTFELFERELDTNEDYKLLTMDVHEKLEKQLDGSQDMNTSLCKATTVLRQILALISRVIEVMEKYDMCTKGDDITVKEDCFQDNLRFHLNSVFSYIEDLIEKTIDSQLHQMLFPILFHLENMGWVYRGENDDEAFTQYVTIYQYVLMTLGLIERYELRNCKSPKYNQTIYDEIAVYANIKSIPDGKSSDMLSAAADVVVKLKTQIAFITIKYNNYTHQISMHGYIDNHMFKEFLSHHNPRIYSKNYQFYWYGYKTNVYNIVRGITQNVIDYHDILRYQLILMQWFISTIYIKINCLLKCPLSELKINLIKQKLSEIGSELNYPETVKNDFEDTVKMYFDILKFKISEVSETIEMPETAEMYNNFYNYIKKKLELFDFTAIEAELSEENCCLGSLKKYFEITKITMLMININLF</sequence>
<feature type="chain" id="PRO_5015453155" evidence="1">
    <location>
        <begin position="27"/>
        <end position="890"/>
    </location>
</feature>
<feature type="signal peptide" evidence="1">
    <location>
        <begin position="1"/>
        <end position="26"/>
    </location>
</feature>
<accession>A0A2S2NND3</accession>
<reference evidence="2" key="1">
    <citation type="submission" date="2018-04" db="EMBL/GenBank/DDBJ databases">
        <title>Transcriptome of Schizaphis graminum biotype I.</title>
        <authorList>
            <person name="Scully E.D."/>
            <person name="Geib S.M."/>
            <person name="Palmer N.A."/>
            <person name="Koch K."/>
            <person name="Bradshaw J."/>
            <person name="Heng-Moss T."/>
            <person name="Sarath G."/>
        </authorList>
    </citation>
    <scope>NUCLEOTIDE SEQUENCE</scope>
</reference>
<gene>
    <name evidence="2" type="ORF">g.66862</name>
</gene>
<dbReference type="EMBL" id="GGMR01006018">
    <property type="protein sequence ID" value="MBY18637.1"/>
    <property type="molecule type" value="Transcribed_RNA"/>
</dbReference>
<protein>
    <submittedName>
        <fullName evidence="2">Uncharacterized protein</fullName>
    </submittedName>
</protein>
<organism evidence="2">
    <name type="scientific">Schizaphis graminum</name>
    <name type="common">Green bug aphid</name>
    <dbReference type="NCBI Taxonomy" id="13262"/>
    <lineage>
        <taxon>Eukaryota</taxon>
        <taxon>Metazoa</taxon>
        <taxon>Ecdysozoa</taxon>
        <taxon>Arthropoda</taxon>
        <taxon>Hexapoda</taxon>
        <taxon>Insecta</taxon>
        <taxon>Pterygota</taxon>
        <taxon>Neoptera</taxon>
        <taxon>Paraneoptera</taxon>
        <taxon>Hemiptera</taxon>
        <taxon>Sternorrhyncha</taxon>
        <taxon>Aphidomorpha</taxon>
        <taxon>Aphidoidea</taxon>
        <taxon>Aphididae</taxon>
        <taxon>Aphidini</taxon>
        <taxon>Schizaphis</taxon>
    </lineage>
</organism>
<proteinExistence type="predicted"/>
<keyword evidence="1" id="KW-0732">Signal</keyword>
<evidence type="ECO:0000256" key="1">
    <source>
        <dbReference type="SAM" id="SignalP"/>
    </source>
</evidence>